<gene>
    <name evidence="1" type="ordered locus">BDP_1740</name>
</gene>
<dbReference type="HOGENOM" id="CLU_2341152_0_0_11"/>
<dbReference type="AlphaFoldDB" id="D2Q5W5"/>
<accession>D2Q5W5</accession>
<name>D2Q5W5_BIFDB</name>
<dbReference type="eggNOG" id="ENOG50328ED">
    <property type="taxonomic scope" value="Bacteria"/>
</dbReference>
<dbReference type="KEGG" id="bde:BDP_1740"/>
<keyword evidence="2" id="KW-1185">Reference proteome</keyword>
<dbReference type="GeneID" id="31606899"/>
<organism evidence="1 2">
    <name type="scientific">Bifidobacterium dentium (strain ATCC 27534 / DSM 20436 / JCM 1195 / Bd1)</name>
    <dbReference type="NCBI Taxonomy" id="401473"/>
    <lineage>
        <taxon>Bacteria</taxon>
        <taxon>Bacillati</taxon>
        <taxon>Actinomycetota</taxon>
        <taxon>Actinomycetes</taxon>
        <taxon>Bifidobacteriales</taxon>
        <taxon>Bifidobacteriaceae</taxon>
        <taxon>Bifidobacterium</taxon>
    </lineage>
</organism>
<dbReference type="EMBL" id="CP001750">
    <property type="protein sequence ID" value="ADB10330.1"/>
    <property type="molecule type" value="Genomic_DNA"/>
</dbReference>
<dbReference type="RefSeq" id="WP_012902435.1">
    <property type="nucleotide sequence ID" value="NC_013714.1"/>
</dbReference>
<proteinExistence type="predicted"/>
<dbReference type="STRING" id="401473.BDP_1740"/>
<protein>
    <submittedName>
        <fullName evidence="1">Uncharacterized protein</fullName>
    </submittedName>
</protein>
<reference evidence="1 2" key="1">
    <citation type="journal article" date="2009" name="PLoS Genet.">
        <title>The Bifidobacterium dentium Bd1 genome sequence reflects its genetic adaptation to the human oral cavity.</title>
        <authorList>
            <person name="Ventura M."/>
            <person name="Turroni F."/>
            <person name="Zomer A."/>
            <person name="Foroni E."/>
            <person name="Giubellini V."/>
            <person name="Bottacini F."/>
            <person name="Canchaya C."/>
            <person name="Claesson M.J."/>
            <person name="He F."/>
            <person name="Mantzourani M."/>
            <person name="Mulas L."/>
            <person name="Ferrarini A."/>
            <person name="Gao B."/>
            <person name="Delledonne M."/>
            <person name="Henrissat B."/>
            <person name="Coutinho P."/>
            <person name="Oggioni M."/>
            <person name="Gupta R.S."/>
            <person name="Zhang Z."/>
            <person name="Beighton D."/>
            <person name="Fitzgerald G.F."/>
            <person name="O'Toole P.W."/>
            <person name="van Sinderen D."/>
        </authorList>
    </citation>
    <scope>NUCLEOTIDE SEQUENCE [LARGE SCALE GENOMIC DNA]</scope>
    <source>
        <strain evidence="2">ATCC 27534 / DSM 20436 / JCM 1195 / Bd1</strain>
    </source>
</reference>
<sequence length="95" mass="10950">MAENTKDIKTEREQGGVEYAVMRSSDGALLWDDDLDGAYQSWEDDEENASWVDSKEDALRLADYAGLLTDGRLAKGYEITERPWYYEDDLEEDDE</sequence>
<evidence type="ECO:0000313" key="2">
    <source>
        <dbReference type="Proteomes" id="UP000008693"/>
    </source>
</evidence>
<evidence type="ECO:0000313" key="1">
    <source>
        <dbReference type="EMBL" id="ADB10330.1"/>
    </source>
</evidence>
<dbReference type="Proteomes" id="UP000008693">
    <property type="component" value="Chromosome"/>
</dbReference>